<protein>
    <recommendedName>
        <fullName evidence="3">uroporphyrinogen-III synthase</fullName>
        <ecNumber evidence="3">4.2.1.75</ecNumber>
    </recommendedName>
    <alternativeName>
        <fullName evidence="7">Hydroxymethylbilane hydrolyase [cyclizing]</fullName>
    </alternativeName>
    <alternativeName>
        <fullName evidence="6">Uroporphyrinogen-III cosynthase</fullName>
    </alternativeName>
</protein>
<feature type="domain" description="Tetrapyrrole biosynthesis uroporphyrinogen III synthase" evidence="9">
    <location>
        <begin position="23"/>
        <end position="245"/>
    </location>
</feature>
<dbReference type="CDD" id="cd06578">
    <property type="entry name" value="HemD"/>
    <property type="match status" value="1"/>
</dbReference>
<evidence type="ECO:0000256" key="5">
    <source>
        <dbReference type="ARBA" id="ARBA00023244"/>
    </source>
</evidence>
<evidence type="ECO:0000256" key="2">
    <source>
        <dbReference type="ARBA" id="ARBA00008133"/>
    </source>
</evidence>
<dbReference type="AlphaFoldDB" id="A0A3B0WQC2"/>
<dbReference type="PANTHER" id="PTHR38042:SF1">
    <property type="entry name" value="UROPORPHYRINOGEN-III SYNTHASE, CHLOROPLASTIC"/>
    <property type="match status" value="1"/>
</dbReference>
<keyword evidence="4 10" id="KW-0456">Lyase</keyword>
<evidence type="ECO:0000256" key="3">
    <source>
        <dbReference type="ARBA" id="ARBA00013109"/>
    </source>
</evidence>
<proteinExistence type="inferred from homology"/>
<keyword evidence="5" id="KW-0627">Porphyrin biosynthesis</keyword>
<dbReference type="EMBL" id="UOFD01000079">
    <property type="protein sequence ID" value="VAW54643.1"/>
    <property type="molecule type" value="Genomic_DNA"/>
</dbReference>
<dbReference type="EC" id="4.2.1.75" evidence="3"/>
<evidence type="ECO:0000256" key="1">
    <source>
        <dbReference type="ARBA" id="ARBA00004772"/>
    </source>
</evidence>
<name>A0A3B0WQC2_9ZZZZ</name>
<comment type="similarity">
    <text evidence="2">Belongs to the uroporphyrinogen-III synthase family.</text>
</comment>
<evidence type="ECO:0000256" key="6">
    <source>
        <dbReference type="ARBA" id="ARBA00031702"/>
    </source>
</evidence>
<evidence type="ECO:0000256" key="4">
    <source>
        <dbReference type="ARBA" id="ARBA00023239"/>
    </source>
</evidence>
<dbReference type="Gene3D" id="3.40.50.10090">
    <property type="match status" value="2"/>
</dbReference>
<evidence type="ECO:0000256" key="8">
    <source>
        <dbReference type="ARBA" id="ARBA00048617"/>
    </source>
</evidence>
<accession>A0A3B0WQC2</accession>
<organism evidence="10">
    <name type="scientific">hydrothermal vent metagenome</name>
    <dbReference type="NCBI Taxonomy" id="652676"/>
    <lineage>
        <taxon>unclassified sequences</taxon>
        <taxon>metagenomes</taxon>
        <taxon>ecological metagenomes</taxon>
    </lineage>
</organism>
<dbReference type="GO" id="GO:0006780">
    <property type="term" value="P:uroporphyrinogen III biosynthetic process"/>
    <property type="evidence" value="ECO:0007669"/>
    <property type="project" value="InterPro"/>
</dbReference>
<dbReference type="Pfam" id="PF02602">
    <property type="entry name" value="HEM4"/>
    <property type="match status" value="1"/>
</dbReference>
<dbReference type="PANTHER" id="PTHR38042">
    <property type="entry name" value="UROPORPHYRINOGEN-III SYNTHASE, CHLOROPLASTIC"/>
    <property type="match status" value="1"/>
</dbReference>
<comment type="pathway">
    <text evidence="1">Porphyrin-containing compound metabolism; protoporphyrin-IX biosynthesis; coproporphyrinogen-III from 5-aminolevulinate: step 3/4.</text>
</comment>
<dbReference type="InterPro" id="IPR039793">
    <property type="entry name" value="UROS/Hem4"/>
</dbReference>
<dbReference type="GO" id="GO:0004852">
    <property type="term" value="F:uroporphyrinogen-III synthase activity"/>
    <property type="evidence" value="ECO:0007669"/>
    <property type="project" value="UniProtKB-EC"/>
</dbReference>
<evidence type="ECO:0000313" key="10">
    <source>
        <dbReference type="EMBL" id="VAW54643.1"/>
    </source>
</evidence>
<evidence type="ECO:0000259" key="9">
    <source>
        <dbReference type="Pfam" id="PF02602"/>
    </source>
</evidence>
<evidence type="ECO:0000256" key="7">
    <source>
        <dbReference type="ARBA" id="ARBA00032649"/>
    </source>
</evidence>
<reference evidence="10" key="1">
    <citation type="submission" date="2018-06" db="EMBL/GenBank/DDBJ databases">
        <authorList>
            <person name="Zhirakovskaya E."/>
        </authorList>
    </citation>
    <scope>NUCLEOTIDE SEQUENCE</scope>
</reference>
<dbReference type="SUPFAM" id="SSF69618">
    <property type="entry name" value="HemD-like"/>
    <property type="match status" value="1"/>
</dbReference>
<comment type="catalytic activity">
    <reaction evidence="8">
        <text>hydroxymethylbilane = uroporphyrinogen III + H2O</text>
        <dbReference type="Rhea" id="RHEA:18965"/>
        <dbReference type="ChEBI" id="CHEBI:15377"/>
        <dbReference type="ChEBI" id="CHEBI:57308"/>
        <dbReference type="ChEBI" id="CHEBI:57845"/>
        <dbReference type="EC" id="4.2.1.75"/>
    </reaction>
</comment>
<sequence length="256" mass="28414">MNPVNVLSKKTILITRPTGREEHLRQLIESANGTVIHYPVISIQPPPELDIKQLLLLREQLHSFTMAIFISPTAVEQSQIYFPALPEHFIVAAIGTKTAQALQKQDIDVDIEASEHDTKSLLKTAAFQMPEISGQRILIFRGAGGRALLGDTLIRRGAQVRYVEIYHRELPPHPPLTETQINQLNAITISSNEGLDNLITLMEDPSLLINIPLIVPSQRAQTLARQHGFKTIIAAKNATDEAIVEALTNHLARSNE</sequence>
<dbReference type="InterPro" id="IPR003754">
    <property type="entry name" value="4pyrrol_synth_uPrphyn_synth"/>
</dbReference>
<gene>
    <name evidence="10" type="ORF">MNBD_GAMMA06-517</name>
</gene>
<dbReference type="InterPro" id="IPR036108">
    <property type="entry name" value="4pyrrol_syn_uPrphyn_synt_sf"/>
</dbReference>